<dbReference type="AlphaFoldDB" id="A0A8H4AYF2"/>
<evidence type="ECO:0000313" key="3">
    <source>
        <dbReference type="Proteomes" id="UP000439903"/>
    </source>
</evidence>
<sequence>MSLPSINSGDVVKSEKSNFINMVYNYDWSSTSLGPIDRWDPAIKNLTNLILNTEFPICVFINPPDWILIYNKAYLPILKSKHPEALGMRLQDVFPEAFESRTGYELNNVIATGKGVYGHDEGGAFERDGYIEEVYFCNTFSPVFKSDGTIDAILCLVQETTQKVIEARRLQTISEFGYHISGVETLENACHIVTKVLSNNKDIPYTLIYLIKHTLNASSESPIAHLIATTFDNDNKKRHIPDYLPETHEVIDLAKNANKNYDTYIEIQRGASIHSFLKCDSWPIYLALKEREHVKILLRDESRALLFSTKISQTLSVLLIYGVDQMHTIDEKHMEFLQLVTDQINIFLQRGKSIEEEKERTKMLTYLNCQKISFLQGISHELKTPLTLMISPLDE</sequence>
<evidence type="ECO:0000259" key="1">
    <source>
        <dbReference type="Pfam" id="PF08448"/>
    </source>
</evidence>
<name>A0A8H4AYF2_GIGMA</name>
<dbReference type="CDD" id="cd00082">
    <property type="entry name" value="HisKA"/>
    <property type="match status" value="1"/>
</dbReference>
<keyword evidence="3" id="KW-1185">Reference proteome</keyword>
<dbReference type="InterPro" id="IPR035965">
    <property type="entry name" value="PAS-like_dom_sf"/>
</dbReference>
<dbReference type="InterPro" id="IPR003661">
    <property type="entry name" value="HisK_dim/P_dom"/>
</dbReference>
<dbReference type="GO" id="GO:0000155">
    <property type="term" value="F:phosphorelay sensor kinase activity"/>
    <property type="evidence" value="ECO:0007669"/>
    <property type="project" value="InterPro"/>
</dbReference>
<dbReference type="InterPro" id="IPR013656">
    <property type="entry name" value="PAS_4"/>
</dbReference>
<comment type="caution">
    <text evidence="2">The sequence shown here is derived from an EMBL/GenBank/DDBJ whole genome shotgun (WGS) entry which is preliminary data.</text>
</comment>
<protein>
    <submittedName>
        <fullName evidence="2">PAS domain S-box protein</fullName>
    </submittedName>
</protein>
<evidence type="ECO:0000313" key="2">
    <source>
        <dbReference type="EMBL" id="KAF0544564.1"/>
    </source>
</evidence>
<dbReference type="Gene3D" id="3.30.450.20">
    <property type="entry name" value="PAS domain"/>
    <property type="match status" value="1"/>
</dbReference>
<dbReference type="Pfam" id="PF08448">
    <property type="entry name" value="PAS_4"/>
    <property type="match status" value="1"/>
</dbReference>
<accession>A0A8H4AYF2</accession>
<gene>
    <name evidence="2" type="ORF">F8M41_002708</name>
</gene>
<feature type="domain" description="PAS fold-4" evidence="1">
    <location>
        <begin position="62"/>
        <end position="163"/>
    </location>
</feature>
<dbReference type="SUPFAM" id="SSF55785">
    <property type="entry name" value="PYP-like sensor domain (PAS domain)"/>
    <property type="match status" value="1"/>
</dbReference>
<dbReference type="Proteomes" id="UP000439903">
    <property type="component" value="Unassembled WGS sequence"/>
</dbReference>
<reference evidence="2 3" key="1">
    <citation type="journal article" date="2019" name="Environ. Microbiol.">
        <title>At the nexus of three kingdoms: the genome of the mycorrhizal fungus Gigaspora margarita provides insights into plant, endobacterial and fungal interactions.</title>
        <authorList>
            <person name="Venice F."/>
            <person name="Ghignone S."/>
            <person name="Salvioli di Fossalunga A."/>
            <person name="Amselem J."/>
            <person name="Novero M."/>
            <person name="Xianan X."/>
            <person name="Sedzielewska Toro K."/>
            <person name="Morin E."/>
            <person name="Lipzen A."/>
            <person name="Grigoriev I.V."/>
            <person name="Henrissat B."/>
            <person name="Martin F.M."/>
            <person name="Bonfante P."/>
        </authorList>
    </citation>
    <scope>NUCLEOTIDE SEQUENCE [LARGE SCALE GENOMIC DNA]</scope>
    <source>
        <strain evidence="2 3">BEG34</strain>
    </source>
</reference>
<proteinExistence type="predicted"/>
<organism evidence="2 3">
    <name type="scientific">Gigaspora margarita</name>
    <dbReference type="NCBI Taxonomy" id="4874"/>
    <lineage>
        <taxon>Eukaryota</taxon>
        <taxon>Fungi</taxon>
        <taxon>Fungi incertae sedis</taxon>
        <taxon>Mucoromycota</taxon>
        <taxon>Glomeromycotina</taxon>
        <taxon>Glomeromycetes</taxon>
        <taxon>Diversisporales</taxon>
        <taxon>Gigasporaceae</taxon>
        <taxon>Gigaspora</taxon>
    </lineage>
</organism>
<dbReference type="OrthoDB" id="2447662at2759"/>
<dbReference type="EMBL" id="WTPW01000124">
    <property type="protein sequence ID" value="KAF0544564.1"/>
    <property type="molecule type" value="Genomic_DNA"/>
</dbReference>